<dbReference type="PANTHER" id="PTHR30349:SF64">
    <property type="entry name" value="PROPHAGE INTEGRASE INTD-RELATED"/>
    <property type="match status" value="1"/>
</dbReference>
<accession>A0A7T6Z074</accession>
<dbReference type="PROSITE" id="PS51898">
    <property type="entry name" value="TYR_RECOMBINASE"/>
    <property type="match status" value="1"/>
</dbReference>
<sequence>MELKANPLDGVQKPQPDYKEKSTWTKEECHRFLSVAEEYHSYIAFWLALQFGLRFSEVLGLQWGSIDFNTNTLHVYEAYHEKEKELGRLKTASSRRDIPISDRQAEYLKQYKEKQTPKSDVVVANLKGGYMMKRNVRRAMQRICERAEVKQITFHELRHTHATLMLEMNEHVKIVQQRLGHVKAETTMDIYSHVRPQVHQDSAERFSNFFNA</sequence>
<dbReference type="RefSeq" id="WP_200126710.1">
    <property type="nucleotide sequence ID" value="NZ_CP054705.1"/>
</dbReference>
<dbReference type="Pfam" id="PF00589">
    <property type="entry name" value="Phage_integrase"/>
    <property type="match status" value="1"/>
</dbReference>
<dbReference type="InterPro" id="IPR011010">
    <property type="entry name" value="DNA_brk_join_enz"/>
</dbReference>
<evidence type="ECO:0000313" key="4">
    <source>
        <dbReference type="EMBL" id="QQK74484.1"/>
    </source>
</evidence>
<dbReference type="AlphaFoldDB" id="A0A7T6Z074"/>
<name>A0A7T6Z074_9BACI</name>
<evidence type="ECO:0000256" key="1">
    <source>
        <dbReference type="ARBA" id="ARBA00023172"/>
    </source>
</evidence>
<dbReference type="EMBL" id="CP054705">
    <property type="protein sequence ID" value="QQK74484.1"/>
    <property type="molecule type" value="Genomic_DNA"/>
</dbReference>
<feature type="region of interest" description="Disordered" evidence="2">
    <location>
        <begin position="1"/>
        <end position="20"/>
    </location>
</feature>
<reference evidence="4 5" key="1">
    <citation type="submission" date="2020-06" db="EMBL/GenBank/DDBJ databases">
        <title>Genomic analysis of Salicibibacter sp. NKC5-3.</title>
        <authorList>
            <person name="Oh Y.J."/>
        </authorList>
    </citation>
    <scope>NUCLEOTIDE SEQUENCE [LARGE SCALE GENOMIC DNA]</scope>
    <source>
        <strain evidence="4 5">NKC5-3</strain>
    </source>
</reference>
<dbReference type="CDD" id="cd01189">
    <property type="entry name" value="INT_ICEBs1_C_like"/>
    <property type="match status" value="1"/>
</dbReference>
<dbReference type="GO" id="GO:0015074">
    <property type="term" value="P:DNA integration"/>
    <property type="evidence" value="ECO:0007669"/>
    <property type="project" value="InterPro"/>
</dbReference>
<dbReference type="KEGG" id="scia:HUG15_01905"/>
<dbReference type="GO" id="GO:0003677">
    <property type="term" value="F:DNA binding"/>
    <property type="evidence" value="ECO:0007669"/>
    <property type="project" value="InterPro"/>
</dbReference>
<dbReference type="Proteomes" id="UP000595823">
    <property type="component" value="Chromosome"/>
</dbReference>
<gene>
    <name evidence="4" type="ORF">HUG15_01905</name>
</gene>
<dbReference type="InterPro" id="IPR013762">
    <property type="entry name" value="Integrase-like_cat_sf"/>
</dbReference>
<dbReference type="Gene3D" id="1.10.443.10">
    <property type="entry name" value="Intergrase catalytic core"/>
    <property type="match status" value="1"/>
</dbReference>
<feature type="domain" description="Tyr recombinase" evidence="3">
    <location>
        <begin position="19"/>
        <end position="205"/>
    </location>
</feature>
<protein>
    <submittedName>
        <fullName evidence="4">Site-specific integrase</fullName>
    </submittedName>
</protein>
<evidence type="ECO:0000256" key="2">
    <source>
        <dbReference type="SAM" id="MobiDB-lite"/>
    </source>
</evidence>
<organism evidence="4 5">
    <name type="scientific">Salicibibacter cibarius</name>
    <dbReference type="NCBI Taxonomy" id="2743000"/>
    <lineage>
        <taxon>Bacteria</taxon>
        <taxon>Bacillati</taxon>
        <taxon>Bacillota</taxon>
        <taxon>Bacilli</taxon>
        <taxon>Bacillales</taxon>
        <taxon>Bacillaceae</taxon>
        <taxon>Salicibibacter</taxon>
    </lineage>
</organism>
<keyword evidence="1" id="KW-0233">DNA recombination</keyword>
<dbReference type="InterPro" id="IPR002104">
    <property type="entry name" value="Integrase_catalytic"/>
</dbReference>
<dbReference type="SUPFAM" id="SSF56349">
    <property type="entry name" value="DNA breaking-rejoining enzymes"/>
    <property type="match status" value="1"/>
</dbReference>
<keyword evidence="5" id="KW-1185">Reference proteome</keyword>
<dbReference type="InterPro" id="IPR050090">
    <property type="entry name" value="Tyrosine_recombinase_XerCD"/>
</dbReference>
<dbReference type="GO" id="GO:0006310">
    <property type="term" value="P:DNA recombination"/>
    <property type="evidence" value="ECO:0007669"/>
    <property type="project" value="UniProtKB-KW"/>
</dbReference>
<evidence type="ECO:0000313" key="5">
    <source>
        <dbReference type="Proteomes" id="UP000595823"/>
    </source>
</evidence>
<proteinExistence type="predicted"/>
<dbReference type="PANTHER" id="PTHR30349">
    <property type="entry name" value="PHAGE INTEGRASE-RELATED"/>
    <property type="match status" value="1"/>
</dbReference>
<evidence type="ECO:0000259" key="3">
    <source>
        <dbReference type="PROSITE" id="PS51898"/>
    </source>
</evidence>